<dbReference type="PANTHER" id="PTHR43340">
    <property type="entry name" value="HYPOXANTHINE-GUANINE PHOSPHORIBOSYLTRANSFERASE"/>
    <property type="match status" value="1"/>
</dbReference>
<evidence type="ECO:0000256" key="6">
    <source>
        <dbReference type="ARBA" id="ARBA00008391"/>
    </source>
</evidence>
<keyword evidence="7 16" id="KW-0963">Cytoplasm</keyword>
<evidence type="ECO:0000256" key="10">
    <source>
        <dbReference type="ARBA" id="ARBA00022723"/>
    </source>
</evidence>
<reference evidence="18 19" key="1">
    <citation type="journal article" date="2015" name="Genome Announc.">
        <title>Expanding the biotechnology potential of lactobacilli through comparative genomics of 213 strains and associated genera.</title>
        <authorList>
            <person name="Sun Z."/>
            <person name="Harris H.M."/>
            <person name="McCann A."/>
            <person name="Guo C."/>
            <person name="Argimon S."/>
            <person name="Zhang W."/>
            <person name="Yang X."/>
            <person name="Jeffery I.B."/>
            <person name="Cooney J.C."/>
            <person name="Kagawa T.F."/>
            <person name="Liu W."/>
            <person name="Song Y."/>
            <person name="Salvetti E."/>
            <person name="Wrobel A."/>
            <person name="Rasinkangas P."/>
            <person name="Parkhill J."/>
            <person name="Rea M.C."/>
            <person name="O'Sullivan O."/>
            <person name="Ritari J."/>
            <person name="Douillard F.P."/>
            <person name="Paul Ross R."/>
            <person name="Yang R."/>
            <person name="Briner A.E."/>
            <person name="Felis G.E."/>
            <person name="de Vos W.M."/>
            <person name="Barrangou R."/>
            <person name="Klaenhammer T.R."/>
            <person name="Caufield P.W."/>
            <person name="Cui Y."/>
            <person name="Zhang H."/>
            <person name="O'Toole P.W."/>
        </authorList>
    </citation>
    <scope>NUCLEOTIDE SEQUENCE [LARGE SCALE GENOMIC DNA]</scope>
    <source>
        <strain evidence="18 19">DSM 18793</strain>
    </source>
</reference>
<protein>
    <recommendedName>
        <fullName evidence="16">Hypoxanthine phosphoribosyltransferase</fullName>
        <ecNumber evidence="16">2.4.2.8</ecNumber>
    </recommendedName>
</protein>
<dbReference type="PATRIC" id="fig|1423742.4.peg.1372"/>
<dbReference type="GO" id="GO:0052657">
    <property type="term" value="F:guanine phosphoribosyltransferase activity"/>
    <property type="evidence" value="ECO:0007669"/>
    <property type="project" value="RHEA"/>
</dbReference>
<comment type="pathway">
    <text evidence="5">Purine metabolism; GMP biosynthesis via salvage pathway; GMP from guanine: step 1/1.</text>
</comment>
<evidence type="ECO:0000256" key="12">
    <source>
        <dbReference type="ARBA" id="ARBA00022741"/>
    </source>
</evidence>
<keyword evidence="12 16" id="KW-0547">Nucleotide-binding</keyword>
<evidence type="ECO:0000256" key="13">
    <source>
        <dbReference type="ARBA" id="ARBA00022842"/>
    </source>
</evidence>
<dbReference type="SUPFAM" id="SSF53271">
    <property type="entry name" value="PRTase-like"/>
    <property type="match status" value="1"/>
</dbReference>
<comment type="catalytic activity">
    <reaction evidence="15">
        <text>IMP + diphosphate = hypoxanthine + 5-phospho-alpha-D-ribose 1-diphosphate</text>
        <dbReference type="Rhea" id="RHEA:17973"/>
        <dbReference type="ChEBI" id="CHEBI:17368"/>
        <dbReference type="ChEBI" id="CHEBI:33019"/>
        <dbReference type="ChEBI" id="CHEBI:58017"/>
        <dbReference type="ChEBI" id="CHEBI:58053"/>
        <dbReference type="EC" id="2.4.2.8"/>
    </reaction>
    <physiologicalReaction direction="right-to-left" evidence="15">
        <dbReference type="Rhea" id="RHEA:17975"/>
    </physiologicalReaction>
</comment>
<dbReference type="EMBL" id="AZGC01000033">
    <property type="protein sequence ID" value="KRL94589.1"/>
    <property type="molecule type" value="Genomic_DNA"/>
</dbReference>
<evidence type="ECO:0000256" key="8">
    <source>
        <dbReference type="ARBA" id="ARBA00022676"/>
    </source>
</evidence>
<sequence>MYQDCEQILFTPDEIATRVAELGAELTKTYHDQYPVIVTVMTGAAIFTADLIRQLNFPISLDYIDIASYGSSSTSHNVRLLRDLATDITDRPVIIVEDIIDTGNSLQFLLQHFANRGAKSIVTCAMLDKPGRREVDLEADYVGFKVPDEFIVGYGLDYNHQYRNLPAIAILKHEIYD</sequence>
<evidence type="ECO:0000256" key="15">
    <source>
        <dbReference type="ARBA" id="ARBA00049402"/>
    </source>
</evidence>
<comment type="pathway">
    <text evidence="4 16">Purine metabolism; IMP biosynthesis via salvage pathway; IMP from hypoxanthine: step 1/1.</text>
</comment>
<dbReference type="GO" id="GO:0006178">
    <property type="term" value="P:guanine salvage"/>
    <property type="evidence" value="ECO:0007669"/>
    <property type="project" value="TreeGrafter"/>
</dbReference>
<evidence type="ECO:0000313" key="18">
    <source>
        <dbReference type="EMBL" id="KRL94589.1"/>
    </source>
</evidence>
<dbReference type="GO" id="GO:0004422">
    <property type="term" value="F:hypoxanthine phosphoribosyltransferase activity"/>
    <property type="evidence" value="ECO:0007669"/>
    <property type="project" value="InterPro"/>
</dbReference>
<dbReference type="UniPathway" id="UPA00591">
    <property type="reaction ID" value="UER00648"/>
</dbReference>
<evidence type="ECO:0000256" key="5">
    <source>
        <dbReference type="ARBA" id="ARBA00004676"/>
    </source>
</evidence>
<dbReference type="GO" id="GO:0000287">
    <property type="term" value="F:magnesium ion binding"/>
    <property type="evidence" value="ECO:0007669"/>
    <property type="project" value="TreeGrafter"/>
</dbReference>
<dbReference type="InterPro" id="IPR050408">
    <property type="entry name" value="HGPRT"/>
</dbReference>
<dbReference type="Pfam" id="PF00156">
    <property type="entry name" value="Pribosyltran"/>
    <property type="match status" value="1"/>
</dbReference>
<accession>A0A0R1UN34</accession>
<dbReference type="GO" id="GO:0000166">
    <property type="term" value="F:nucleotide binding"/>
    <property type="evidence" value="ECO:0007669"/>
    <property type="project" value="UniProtKB-KW"/>
</dbReference>
<dbReference type="NCBIfam" id="TIGR01203">
    <property type="entry name" value="HGPRTase"/>
    <property type="match status" value="1"/>
</dbReference>
<keyword evidence="11 16" id="KW-0660">Purine salvage</keyword>
<dbReference type="GO" id="GO:0005829">
    <property type="term" value="C:cytosol"/>
    <property type="evidence" value="ECO:0007669"/>
    <property type="project" value="TreeGrafter"/>
</dbReference>
<comment type="caution">
    <text evidence="18">The sequence shown here is derived from an EMBL/GenBank/DDBJ whole genome shotgun (WGS) entry which is preliminary data.</text>
</comment>
<dbReference type="EC" id="2.4.2.8" evidence="16"/>
<keyword evidence="13 16" id="KW-0460">Magnesium</keyword>
<dbReference type="InterPro" id="IPR029057">
    <property type="entry name" value="PRTase-like"/>
</dbReference>
<comment type="subcellular location">
    <subcellularLocation>
        <location evidence="3 16">Cytoplasm</location>
    </subcellularLocation>
</comment>
<dbReference type="CDD" id="cd06223">
    <property type="entry name" value="PRTases_typeI"/>
    <property type="match status" value="1"/>
</dbReference>
<evidence type="ECO:0000256" key="4">
    <source>
        <dbReference type="ARBA" id="ARBA00004669"/>
    </source>
</evidence>
<evidence type="ECO:0000256" key="7">
    <source>
        <dbReference type="ARBA" id="ARBA00022490"/>
    </source>
</evidence>
<evidence type="ECO:0000256" key="16">
    <source>
        <dbReference type="RuleBase" id="RU364099"/>
    </source>
</evidence>
<dbReference type="Gene3D" id="3.40.50.2020">
    <property type="match status" value="1"/>
</dbReference>
<evidence type="ECO:0000259" key="17">
    <source>
        <dbReference type="Pfam" id="PF00156"/>
    </source>
</evidence>
<evidence type="ECO:0000256" key="11">
    <source>
        <dbReference type="ARBA" id="ARBA00022726"/>
    </source>
</evidence>
<dbReference type="STRING" id="417373.GCA_001570685_00990"/>
<dbReference type="PANTHER" id="PTHR43340:SF1">
    <property type="entry name" value="HYPOXANTHINE PHOSPHORIBOSYLTRANSFERASE"/>
    <property type="match status" value="1"/>
</dbReference>
<feature type="domain" description="Phosphoribosyltransferase" evidence="17">
    <location>
        <begin position="14"/>
        <end position="158"/>
    </location>
</feature>
<dbReference type="InterPro" id="IPR000836">
    <property type="entry name" value="PRTase_dom"/>
</dbReference>
<evidence type="ECO:0000256" key="2">
    <source>
        <dbReference type="ARBA" id="ARBA00002049"/>
    </source>
</evidence>
<evidence type="ECO:0000256" key="1">
    <source>
        <dbReference type="ARBA" id="ARBA00001946"/>
    </source>
</evidence>
<dbReference type="AlphaFoldDB" id="A0A0R1UN34"/>
<comment type="similarity">
    <text evidence="6 16">Belongs to the purine/pyrimidine phosphoribosyltransferase family.</text>
</comment>
<dbReference type="FunFam" id="3.40.50.2020:FF:000006">
    <property type="entry name" value="Hypoxanthine phosphoribosyltransferase"/>
    <property type="match status" value="1"/>
</dbReference>
<keyword evidence="19" id="KW-1185">Reference proteome</keyword>
<dbReference type="GO" id="GO:0046100">
    <property type="term" value="P:hypoxanthine metabolic process"/>
    <property type="evidence" value="ECO:0007669"/>
    <property type="project" value="TreeGrafter"/>
</dbReference>
<evidence type="ECO:0000313" key="19">
    <source>
        <dbReference type="Proteomes" id="UP000051084"/>
    </source>
</evidence>
<name>A0A0R1UN34_9LACO</name>
<comment type="function">
    <text evidence="2">Purine salvage pathway enzyme that catalyzes the transfer of the ribosyl-5-phosphate group from 5-phospho-alpha-D-ribose 1-diphosphate (PRPP) to the N9 position of the 6-oxopurines hypoxanthine and guanine to form the corresponding ribonucleotides IMP (inosine 5'-monophosphate) and GMP (guanosine 5'-monophosphate), with the release of PPi.</text>
</comment>
<dbReference type="GO" id="GO:0032263">
    <property type="term" value="P:GMP salvage"/>
    <property type="evidence" value="ECO:0007669"/>
    <property type="project" value="UniProtKB-UniPathway"/>
</dbReference>
<comment type="cofactor">
    <cofactor evidence="1 16">
        <name>Mg(2+)</name>
        <dbReference type="ChEBI" id="CHEBI:18420"/>
    </cofactor>
</comment>
<comment type="catalytic activity">
    <reaction evidence="14">
        <text>GMP + diphosphate = guanine + 5-phospho-alpha-D-ribose 1-diphosphate</text>
        <dbReference type="Rhea" id="RHEA:25424"/>
        <dbReference type="ChEBI" id="CHEBI:16235"/>
        <dbReference type="ChEBI" id="CHEBI:33019"/>
        <dbReference type="ChEBI" id="CHEBI:58017"/>
        <dbReference type="ChEBI" id="CHEBI:58115"/>
        <dbReference type="EC" id="2.4.2.8"/>
    </reaction>
    <physiologicalReaction direction="right-to-left" evidence="14">
        <dbReference type="Rhea" id="RHEA:25426"/>
    </physiologicalReaction>
</comment>
<dbReference type="GO" id="GO:0032264">
    <property type="term" value="P:IMP salvage"/>
    <property type="evidence" value="ECO:0007669"/>
    <property type="project" value="UniProtKB-UniPathway"/>
</dbReference>
<evidence type="ECO:0000256" key="14">
    <source>
        <dbReference type="ARBA" id="ARBA00048811"/>
    </source>
</evidence>
<dbReference type="UniPathway" id="UPA00909">
    <property type="reaction ID" value="UER00887"/>
</dbReference>
<dbReference type="InterPro" id="IPR005904">
    <property type="entry name" value="Hxn_phspho_trans"/>
</dbReference>
<dbReference type="RefSeq" id="WP_054653364.1">
    <property type="nucleotide sequence ID" value="NZ_AZGC01000033.1"/>
</dbReference>
<keyword evidence="10 16" id="KW-0479">Metal-binding</keyword>
<dbReference type="GO" id="GO:0006166">
    <property type="term" value="P:purine ribonucleoside salvage"/>
    <property type="evidence" value="ECO:0007669"/>
    <property type="project" value="UniProtKB-KW"/>
</dbReference>
<evidence type="ECO:0000256" key="9">
    <source>
        <dbReference type="ARBA" id="ARBA00022679"/>
    </source>
</evidence>
<dbReference type="Proteomes" id="UP000051084">
    <property type="component" value="Unassembled WGS sequence"/>
</dbReference>
<keyword evidence="8 16" id="KW-0328">Glycosyltransferase</keyword>
<keyword evidence="9 16" id="KW-0808">Transferase</keyword>
<proteinExistence type="inferred from homology"/>
<dbReference type="OrthoDB" id="9802824at2"/>
<evidence type="ECO:0000256" key="3">
    <source>
        <dbReference type="ARBA" id="ARBA00004496"/>
    </source>
</evidence>
<organism evidence="18 19">
    <name type="scientific">Limosilactobacillus equigenerosi DSM 18793 = JCM 14505</name>
    <dbReference type="NCBI Taxonomy" id="1423742"/>
    <lineage>
        <taxon>Bacteria</taxon>
        <taxon>Bacillati</taxon>
        <taxon>Bacillota</taxon>
        <taxon>Bacilli</taxon>
        <taxon>Lactobacillales</taxon>
        <taxon>Lactobacillaceae</taxon>
        <taxon>Limosilactobacillus</taxon>
    </lineage>
</organism>
<gene>
    <name evidence="18" type="ORF">FC21_GL001323</name>
</gene>